<dbReference type="CDD" id="cd00118">
    <property type="entry name" value="LysM"/>
    <property type="match status" value="1"/>
</dbReference>
<dbReference type="PANTHER" id="PTHR33308">
    <property type="entry name" value="PEPTIDOGLYCAN HYDROLASE FLGJ"/>
    <property type="match status" value="1"/>
</dbReference>
<feature type="domain" description="LysM" evidence="6">
    <location>
        <begin position="236"/>
        <end position="279"/>
    </location>
</feature>
<keyword evidence="5" id="KW-0732">Signal</keyword>
<protein>
    <recommendedName>
        <fullName evidence="4">Peptidoglycan hydrolase</fullName>
    </recommendedName>
</protein>
<dbReference type="PROSITE" id="PS51782">
    <property type="entry name" value="LYSM"/>
    <property type="match status" value="1"/>
</dbReference>
<evidence type="ECO:0000313" key="7">
    <source>
        <dbReference type="EMBL" id="OAD43412.1"/>
    </source>
</evidence>
<dbReference type="PROSITE" id="PS51257">
    <property type="entry name" value="PROKAR_LIPOPROTEIN"/>
    <property type="match status" value="1"/>
</dbReference>
<dbReference type="Proteomes" id="UP000076923">
    <property type="component" value="Unassembled WGS sequence"/>
</dbReference>
<dbReference type="Gene3D" id="1.10.530.10">
    <property type="match status" value="1"/>
</dbReference>
<evidence type="ECO:0000256" key="1">
    <source>
        <dbReference type="ARBA" id="ARBA00022529"/>
    </source>
</evidence>
<sequence length="280" mass="32190">MKLRVVLFCVSLLILSSCGSSKKASRTKKDAGVVLNEPKPVKIPTSSEVERTKDLITKNSNLNKQTLDYIRKYAAVSVKEMHLHRIPASITLAQGILESGRGRSELALKSNNHFGVKCHSEWQGQRVYHDDDHKGECFRKYQYVESSYGDHSAFLTQRRRYAFLFNYRSDDYKGWARGLRKAGYATDKKYPNKLIKIIEDYRLHEFDKIKSNGFNVDHKNTKVVIEDKGLQKTISKYYEVKKGDTLYSISRKFNTSVEVLKEINGLTDNTISIGQHLLTR</sequence>
<dbReference type="Pfam" id="PF01476">
    <property type="entry name" value="LysM"/>
    <property type="match status" value="1"/>
</dbReference>
<reference evidence="7 8" key="1">
    <citation type="submission" date="2016-02" db="EMBL/GenBank/DDBJ databases">
        <title>Draft genome sequence of Polaribacter atrinae KACC17473.</title>
        <authorList>
            <person name="Shin S.-K."/>
            <person name="Yi H."/>
        </authorList>
    </citation>
    <scope>NUCLEOTIDE SEQUENCE [LARGE SCALE GENOMIC DNA]</scope>
    <source>
        <strain evidence="7 8">KACC 17473</strain>
    </source>
</reference>
<evidence type="ECO:0000313" key="8">
    <source>
        <dbReference type="Proteomes" id="UP000076923"/>
    </source>
</evidence>
<evidence type="ECO:0000256" key="5">
    <source>
        <dbReference type="SAM" id="SignalP"/>
    </source>
</evidence>
<keyword evidence="3" id="KW-0378">Hydrolase</keyword>
<dbReference type="InterPro" id="IPR036779">
    <property type="entry name" value="LysM_dom_sf"/>
</dbReference>
<dbReference type="InterPro" id="IPR018392">
    <property type="entry name" value="LysM"/>
</dbReference>
<dbReference type="GO" id="GO:0031640">
    <property type="term" value="P:killing of cells of another organism"/>
    <property type="evidence" value="ECO:0007669"/>
    <property type="project" value="UniProtKB-KW"/>
</dbReference>
<proteinExistence type="predicted"/>
<dbReference type="GO" id="GO:0042742">
    <property type="term" value="P:defense response to bacterium"/>
    <property type="evidence" value="ECO:0007669"/>
    <property type="project" value="UniProtKB-KW"/>
</dbReference>
<name>A0A176T635_9FLAO</name>
<keyword evidence="8" id="KW-1185">Reference proteome</keyword>
<evidence type="ECO:0000259" key="6">
    <source>
        <dbReference type="PROSITE" id="PS51782"/>
    </source>
</evidence>
<feature type="signal peptide" evidence="5">
    <location>
        <begin position="1"/>
        <end position="22"/>
    </location>
</feature>
<evidence type="ECO:0000256" key="4">
    <source>
        <dbReference type="ARBA" id="ARBA00032108"/>
    </source>
</evidence>
<accession>A0A176T635</accession>
<dbReference type="RefSeq" id="WP_068451005.1">
    <property type="nucleotide sequence ID" value="NZ_CANKUV010000007.1"/>
</dbReference>
<dbReference type="SMART" id="SM00047">
    <property type="entry name" value="LYZ2"/>
    <property type="match status" value="1"/>
</dbReference>
<dbReference type="Gene3D" id="3.10.350.10">
    <property type="entry name" value="LysM domain"/>
    <property type="match status" value="1"/>
</dbReference>
<organism evidence="7 8">
    <name type="scientific">Polaribacter atrinae</name>
    <dbReference type="NCBI Taxonomy" id="1333662"/>
    <lineage>
        <taxon>Bacteria</taxon>
        <taxon>Pseudomonadati</taxon>
        <taxon>Bacteroidota</taxon>
        <taxon>Flavobacteriia</taxon>
        <taxon>Flavobacteriales</taxon>
        <taxon>Flavobacteriaceae</taxon>
    </lineage>
</organism>
<keyword evidence="2" id="KW-0081">Bacteriolytic enzyme</keyword>
<dbReference type="EMBL" id="LVWE01000055">
    <property type="protein sequence ID" value="OAD43412.1"/>
    <property type="molecule type" value="Genomic_DNA"/>
</dbReference>
<dbReference type="PANTHER" id="PTHR33308:SF9">
    <property type="entry name" value="PEPTIDOGLYCAN HYDROLASE FLGJ"/>
    <property type="match status" value="1"/>
</dbReference>
<dbReference type="InterPro" id="IPR051056">
    <property type="entry name" value="Glycosyl_Hydrolase_73"/>
</dbReference>
<evidence type="ECO:0000256" key="3">
    <source>
        <dbReference type="ARBA" id="ARBA00022801"/>
    </source>
</evidence>
<dbReference type="STRING" id="1333662.LPB303_13170"/>
<feature type="chain" id="PRO_5008049716" description="Peptidoglycan hydrolase" evidence="5">
    <location>
        <begin position="23"/>
        <end position="280"/>
    </location>
</feature>
<gene>
    <name evidence="7" type="ORF">LPB303_13170</name>
</gene>
<dbReference type="OrthoDB" id="977752at2"/>
<dbReference type="AlphaFoldDB" id="A0A176T635"/>
<dbReference type="GO" id="GO:0004040">
    <property type="term" value="F:amidase activity"/>
    <property type="evidence" value="ECO:0007669"/>
    <property type="project" value="InterPro"/>
</dbReference>
<dbReference type="Pfam" id="PF01832">
    <property type="entry name" value="Glucosaminidase"/>
    <property type="match status" value="1"/>
</dbReference>
<dbReference type="InterPro" id="IPR002901">
    <property type="entry name" value="MGlyc_endo_b_GlcNAc-like_dom"/>
</dbReference>
<keyword evidence="1" id="KW-0929">Antimicrobial</keyword>
<dbReference type="SUPFAM" id="SSF54106">
    <property type="entry name" value="LysM domain"/>
    <property type="match status" value="1"/>
</dbReference>
<evidence type="ECO:0000256" key="2">
    <source>
        <dbReference type="ARBA" id="ARBA00022638"/>
    </source>
</evidence>
<dbReference type="SMART" id="SM00257">
    <property type="entry name" value="LysM"/>
    <property type="match status" value="1"/>
</dbReference>
<comment type="caution">
    <text evidence="7">The sequence shown here is derived from an EMBL/GenBank/DDBJ whole genome shotgun (WGS) entry which is preliminary data.</text>
</comment>